<dbReference type="Proteomes" id="UP000276215">
    <property type="component" value="Unassembled WGS sequence"/>
</dbReference>
<gene>
    <name evidence="1" type="ORF">L873DRAFT_1797015</name>
</gene>
<name>A0A3N4K9R7_9PEZI</name>
<sequence length="73" mass="8284">MFRWILVCHSSTSLSAPLVESAAHVRRMILLFSSPLSSFPTNNLSRKYDRAIPSDFPFLSPGFRNFLSLLPKN</sequence>
<accession>A0A3N4K9R7</accession>
<dbReference type="EMBL" id="ML120351">
    <property type="protein sequence ID" value="RPB06089.1"/>
    <property type="molecule type" value="Genomic_DNA"/>
</dbReference>
<protein>
    <submittedName>
        <fullName evidence="1">Uncharacterized protein</fullName>
    </submittedName>
</protein>
<reference evidence="1 2" key="1">
    <citation type="journal article" date="2018" name="Nat. Ecol. Evol.">
        <title>Pezizomycetes genomes reveal the molecular basis of ectomycorrhizal truffle lifestyle.</title>
        <authorList>
            <person name="Murat C."/>
            <person name="Payen T."/>
            <person name="Noel B."/>
            <person name="Kuo A."/>
            <person name="Morin E."/>
            <person name="Chen J."/>
            <person name="Kohler A."/>
            <person name="Krizsan K."/>
            <person name="Balestrini R."/>
            <person name="Da Silva C."/>
            <person name="Montanini B."/>
            <person name="Hainaut M."/>
            <person name="Levati E."/>
            <person name="Barry K.W."/>
            <person name="Belfiori B."/>
            <person name="Cichocki N."/>
            <person name="Clum A."/>
            <person name="Dockter R.B."/>
            <person name="Fauchery L."/>
            <person name="Guy J."/>
            <person name="Iotti M."/>
            <person name="Le Tacon F."/>
            <person name="Lindquist E.A."/>
            <person name="Lipzen A."/>
            <person name="Malagnac F."/>
            <person name="Mello A."/>
            <person name="Molinier V."/>
            <person name="Miyauchi S."/>
            <person name="Poulain J."/>
            <person name="Riccioni C."/>
            <person name="Rubini A."/>
            <person name="Sitrit Y."/>
            <person name="Splivallo R."/>
            <person name="Traeger S."/>
            <person name="Wang M."/>
            <person name="Zifcakova L."/>
            <person name="Wipf D."/>
            <person name="Zambonelli A."/>
            <person name="Paolocci F."/>
            <person name="Nowrousian M."/>
            <person name="Ottonello S."/>
            <person name="Baldrian P."/>
            <person name="Spatafora J.W."/>
            <person name="Henrissat B."/>
            <person name="Nagy L.G."/>
            <person name="Aury J.M."/>
            <person name="Wincker P."/>
            <person name="Grigoriev I.V."/>
            <person name="Bonfante P."/>
            <person name="Martin F.M."/>
        </authorList>
    </citation>
    <scope>NUCLEOTIDE SEQUENCE [LARGE SCALE GENOMIC DNA]</scope>
    <source>
        <strain evidence="1 2">120613-1</strain>
    </source>
</reference>
<evidence type="ECO:0000313" key="2">
    <source>
        <dbReference type="Proteomes" id="UP000276215"/>
    </source>
</evidence>
<keyword evidence="2" id="KW-1185">Reference proteome</keyword>
<proteinExistence type="predicted"/>
<organism evidence="1 2">
    <name type="scientific">Choiromyces venosus 120613-1</name>
    <dbReference type="NCBI Taxonomy" id="1336337"/>
    <lineage>
        <taxon>Eukaryota</taxon>
        <taxon>Fungi</taxon>
        <taxon>Dikarya</taxon>
        <taxon>Ascomycota</taxon>
        <taxon>Pezizomycotina</taxon>
        <taxon>Pezizomycetes</taxon>
        <taxon>Pezizales</taxon>
        <taxon>Tuberaceae</taxon>
        <taxon>Choiromyces</taxon>
    </lineage>
</organism>
<dbReference type="AlphaFoldDB" id="A0A3N4K9R7"/>
<evidence type="ECO:0000313" key="1">
    <source>
        <dbReference type="EMBL" id="RPB06089.1"/>
    </source>
</evidence>